<reference evidence="2" key="1">
    <citation type="journal article" date="2013" name="Nat. Genet.">
        <title>The duck genome and transcriptome provide insight into an avian influenza virus reservoir species.</title>
        <authorList>
            <person name="Huang Y."/>
            <person name="Li Y."/>
            <person name="Burt D.W."/>
            <person name="Chen H."/>
            <person name="Zhang Y."/>
            <person name="Qian W."/>
            <person name="Kim H."/>
            <person name="Gan S."/>
            <person name="Zhao Y."/>
            <person name="Li J."/>
            <person name="Yi K."/>
            <person name="Feng H."/>
            <person name="Zhu P."/>
            <person name="Li B."/>
            <person name="Liu Q."/>
            <person name="Fairley S."/>
            <person name="Magor K.E."/>
            <person name="Du Z."/>
            <person name="Hu X."/>
            <person name="Goodman L."/>
            <person name="Tafer H."/>
            <person name="Vignal A."/>
            <person name="Lee T."/>
            <person name="Kim K.W."/>
            <person name="Sheng Z."/>
            <person name="An Y."/>
            <person name="Searle S."/>
            <person name="Herrero J."/>
            <person name="Groenen M.A."/>
            <person name="Crooijmans R.P."/>
            <person name="Faraut T."/>
            <person name="Cai Q."/>
            <person name="Webster R.G."/>
            <person name="Aldridge J.R."/>
            <person name="Warren W.C."/>
            <person name="Bartschat S."/>
            <person name="Kehr S."/>
            <person name="Marz M."/>
            <person name="Stadler P.F."/>
            <person name="Smith J."/>
            <person name="Kraus R.H."/>
            <person name="Zhao Y."/>
            <person name="Ren L."/>
            <person name="Fei J."/>
            <person name="Morisson M."/>
            <person name="Kaiser P."/>
            <person name="Griffin D.K."/>
            <person name="Rao M."/>
            <person name="Pitel F."/>
            <person name="Wang J."/>
            <person name="Li N."/>
        </authorList>
    </citation>
    <scope>NUCLEOTIDE SEQUENCE [LARGE SCALE GENOMIC DNA]</scope>
</reference>
<keyword evidence="2" id="KW-1185">Reference proteome</keyword>
<sequence>MTTAVGCELPVLITPLCFQLNTSLSMMDNTSLENLQMLCSVLVLGTLNAFKVQPPAADCSDAVLAFWLAIGYSLLSMQLAREIIKERISLSTNLLHCQCRIVPEPFAAIDEAAVQYSYLVRNSDGLSVSVNEADVNNCGRVWGFFGVCRIWDNCGGHDVFAKVTAGVIKDRNLCLNPSGEQMRELAPYFEQEAAAISRAGGLGSPATSNPCLGAKQPPLLSPPSTGALVHGDTHFPAFLKTLPDACQLSAFIFSLKFSQDVMRKEEISKKRGRSARRLVTHPFRWQGTEHEELWPFGTAAQALLSLNRGSGHLPDCILPPLIVPTSTGSWDVPCRSLTLHLGHTFLDQVLHGLMAGRRWLIVLQMCITHGDPLKVWSDLALPFCFSNQKVCKPQQTVPDLKDCFLKQLCAGAFEQGSTVQRRDGNMDKTSGCNQCVKSRHARGRVRAAWRLLHQKPGVVTAPSQP</sequence>
<dbReference type="AlphaFoldDB" id="R0KFA7"/>
<proteinExistence type="predicted"/>
<dbReference type="EMBL" id="KB742389">
    <property type="protein sequence ID" value="EOB09116.1"/>
    <property type="molecule type" value="Genomic_DNA"/>
</dbReference>
<gene>
    <name evidence="1" type="ORF">Anapl_08048</name>
</gene>
<dbReference type="Proteomes" id="UP000296049">
    <property type="component" value="Unassembled WGS sequence"/>
</dbReference>
<name>R0KFA7_ANAPL</name>
<accession>R0KFA7</accession>
<protein>
    <submittedName>
        <fullName evidence="1">Uncharacterized protein</fullName>
    </submittedName>
</protein>
<organism evidence="1 2">
    <name type="scientific">Anas platyrhynchos</name>
    <name type="common">Mallard</name>
    <name type="synonym">Anas boschas</name>
    <dbReference type="NCBI Taxonomy" id="8839"/>
    <lineage>
        <taxon>Eukaryota</taxon>
        <taxon>Metazoa</taxon>
        <taxon>Chordata</taxon>
        <taxon>Craniata</taxon>
        <taxon>Vertebrata</taxon>
        <taxon>Euteleostomi</taxon>
        <taxon>Archelosauria</taxon>
        <taxon>Archosauria</taxon>
        <taxon>Dinosauria</taxon>
        <taxon>Saurischia</taxon>
        <taxon>Theropoda</taxon>
        <taxon>Coelurosauria</taxon>
        <taxon>Aves</taxon>
        <taxon>Neognathae</taxon>
        <taxon>Galloanserae</taxon>
        <taxon>Anseriformes</taxon>
        <taxon>Anatidae</taxon>
        <taxon>Anatinae</taxon>
        <taxon>Anas</taxon>
    </lineage>
</organism>
<evidence type="ECO:0000313" key="1">
    <source>
        <dbReference type="EMBL" id="EOB09116.1"/>
    </source>
</evidence>
<evidence type="ECO:0000313" key="2">
    <source>
        <dbReference type="Proteomes" id="UP000296049"/>
    </source>
</evidence>